<dbReference type="GO" id="GO:0003677">
    <property type="term" value="F:DNA binding"/>
    <property type="evidence" value="ECO:0007669"/>
    <property type="project" value="TreeGrafter"/>
</dbReference>
<protein>
    <recommendedName>
        <fullName evidence="5">Gti1/Pac2 family protein</fullName>
    </recommendedName>
</protein>
<feature type="region of interest" description="Disordered" evidence="2">
    <location>
        <begin position="1"/>
        <end position="29"/>
    </location>
</feature>
<evidence type="ECO:0000256" key="2">
    <source>
        <dbReference type="SAM" id="MobiDB-lite"/>
    </source>
</evidence>
<dbReference type="Pfam" id="PF09729">
    <property type="entry name" value="Gti1_Pac2"/>
    <property type="match status" value="1"/>
</dbReference>
<dbReference type="PANTHER" id="PTHR28027">
    <property type="entry name" value="TRANSCRIPTIONAL REGULATOR MIT1"/>
    <property type="match status" value="1"/>
</dbReference>
<accession>A0A423XMK9</accession>
<keyword evidence="4" id="KW-1185">Reference proteome</keyword>
<dbReference type="FunCoup" id="A0A423XMK9">
    <property type="interactions" value="87"/>
</dbReference>
<comment type="similarity">
    <text evidence="1">Belongs to the MIT1/WOR1 family.</text>
</comment>
<dbReference type="OrthoDB" id="5319641at2759"/>
<dbReference type="PANTHER" id="PTHR28027:SF2">
    <property type="entry name" value="TRANSCRIPTIONAL REGULATOR MIT1"/>
    <property type="match status" value="1"/>
</dbReference>
<gene>
    <name evidence="3" type="ORF">VPNG_00643</name>
</gene>
<organism evidence="3 4">
    <name type="scientific">Cytospora leucostoma</name>
    <dbReference type="NCBI Taxonomy" id="1230097"/>
    <lineage>
        <taxon>Eukaryota</taxon>
        <taxon>Fungi</taxon>
        <taxon>Dikarya</taxon>
        <taxon>Ascomycota</taxon>
        <taxon>Pezizomycotina</taxon>
        <taxon>Sordariomycetes</taxon>
        <taxon>Sordariomycetidae</taxon>
        <taxon>Diaporthales</taxon>
        <taxon>Cytosporaceae</taxon>
        <taxon>Cytospora</taxon>
    </lineage>
</organism>
<dbReference type="InParanoid" id="A0A423XMK9"/>
<name>A0A423XMK9_9PEZI</name>
<evidence type="ECO:0000256" key="1">
    <source>
        <dbReference type="ARBA" id="ARBA00008359"/>
    </source>
</evidence>
<reference evidence="3 4" key="1">
    <citation type="submission" date="2015-09" db="EMBL/GenBank/DDBJ databases">
        <title>Host preference determinants of Valsa canker pathogens revealed by comparative genomics.</title>
        <authorList>
            <person name="Yin Z."/>
            <person name="Huang L."/>
        </authorList>
    </citation>
    <scope>NUCLEOTIDE SEQUENCE [LARGE SCALE GENOMIC DNA]</scope>
    <source>
        <strain evidence="3 4">SXYLt</strain>
    </source>
</reference>
<evidence type="ECO:0000313" key="3">
    <source>
        <dbReference type="EMBL" id="ROW17705.1"/>
    </source>
</evidence>
<proteinExistence type="inferred from homology"/>
<evidence type="ECO:0000313" key="4">
    <source>
        <dbReference type="Proteomes" id="UP000285146"/>
    </source>
</evidence>
<dbReference type="Proteomes" id="UP000285146">
    <property type="component" value="Unassembled WGS sequence"/>
</dbReference>
<sequence>MASDGQYRPVQHRRQQLPRQVPPLTPTIHNTIPETTPDALILFEACLRGEVSHSSRRPHESERERLIQSGNVFVFEESATGVKRWTDGRRWSPSRALDGYLVYRELNDPVDGAKAKKALKPKEKDGTKPKDPAAHFLSDEQRRRYVGSLFGTYDFKSGGLVKKAATMEYNGKSHHLVCYYTLEDAASGSLMVPSHPQSWLNVVRPRPGMKLITKKTDDYSSGASPDFSGPVGYISPVHVPMVAGQNQIQTDTDAFQHYGTPGDFTMPAQLNQNFGGPPHIHGQFGNTNGWDSRLAGPYQPYSYPPDDHIHQPAYPLTAWTPAVQSSGPMVPQAIPPQATPTALDPALASVGADLNNAHFDAHFDLDLDLGLGPQGFPYNHVNNNGPFSGFQHGP</sequence>
<dbReference type="AlphaFoldDB" id="A0A423XMK9"/>
<feature type="region of interest" description="Disordered" evidence="2">
    <location>
        <begin position="116"/>
        <end position="137"/>
    </location>
</feature>
<evidence type="ECO:0008006" key="5">
    <source>
        <dbReference type="Google" id="ProtNLM"/>
    </source>
</evidence>
<comment type="caution">
    <text evidence="3">The sequence shown here is derived from an EMBL/GenBank/DDBJ whole genome shotgun (WGS) entry which is preliminary data.</text>
</comment>
<dbReference type="InterPro" id="IPR018608">
    <property type="entry name" value="Gti1/Pac2"/>
</dbReference>
<dbReference type="EMBL" id="LKEB01000002">
    <property type="protein sequence ID" value="ROW17705.1"/>
    <property type="molecule type" value="Genomic_DNA"/>
</dbReference>